<dbReference type="SUPFAM" id="SSF46689">
    <property type="entry name" value="Homeodomain-like"/>
    <property type="match status" value="1"/>
</dbReference>
<dbReference type="Gene3D" id="1.10.10.60">
    <property type="entry name" value="Homeodomain-like"/>
    <property type="match status" value="1"/>
</dbReference>
<evidence type="ECO:0000313" key="7">
    <source>
        <dbReference type="Proteomes" id="UP001165121"/>
    </source>
</evidence>
<gene>
    <name evidence="6" type="ORF">Pfra01_000420200</name>
</gene>
<dbReference type="InterPro" id="IPR011047">
    <property type="entry name" value="Quinoprotein_ADH-like_sf"/>
</dbReference>
<dbReference type="PANTHER" id="PTHR32215:SF0">
    <property type="entry name" value="CILIA- AND FLAGELLA-ASSOCIATED PROTEIN 57"/>
    <property type="match status" value="1"/>
</dbReference>
<dbReference type="InterPro" id="IPR015943">
    <property type="entry name" value="WD40/YVTN_repeat-like_dom_sf"/>
</dbReference>
<feature type="compositionally biased region" description="Low complexity" evidence="4">
    <location>
        <begin position="1337"/>
        <end position="1347"/>
    </location>
</feature>
<comment type="caution">
    <text evidence="6">The sequence shown here is derived from an EMBL/GenBank/DDBJ whole genome shotgun (WGS) entry which is preliminary data.</text>
</comment>
<feature type="region of interest" description="Disordered" evidence="4">
    <location>
        <begin position="1311"/>
        <end position="1347"/>
    </location>
</feature>
<dbReference type="InterPro" id="IPR009057">
    <property type="entry name" value="Homeodomain-like_sf"/>
</dbReference>
<evidence type="ECO:0000256" key="3">
    <source>
        <dbReference type="SAM" id="Coils"/>
    </source>
</evidence>
<evidence type="ECO:0000256" key="2">
    <source>
        <dbReference type="PROSITE-ProRule" id="PRU00221"/>
    </source>
</evidence>
<organism evidence="6 7">
    <name type="scientific">Phytophthora fragariaefolia</name>
    <dbReference type="NCBI Taxonomy" id="1490495"/>
    <lineage>
        <taxon>Eukaryota</taxon>
        <taxon>Sar</taxon>
        <taxon>Stramenopiles</taxon>
        <taxon>Oomycota</taxon>
        <taxon>Peronosporomycetes</taxon>
        <taxon>Peronosporales</taxon>
        <taxon>Peronosporaceae</taxon>
        <taxon>Phytophthora</taxon>
    </lineage>
</organism>
<dbReference type="Proteomes" id="UP001165121">
    <property type="component" value="Unassembled WGS sequence"/>
</dbReference>
<dbReference type="PROSITE" id="PS50082">
    <property type="entry name" value="WD_REPEATS_2"/>
    <property type="match status" value="1"/>
</dbReference>
<evidence type="ECO:0000259" key="5">
    <source>
        <dbReference type="PROSITE" id="PS51253"/>
    </source>
</evidence>
<protein>
    <submittedName>
        <fullName evidence="6">Unnamed protein product</fullName>
    </submittedName>
</protein>
<feature type="compositionally biased region" description="Basic and acidic residues" evidence="4">
    <location>
        <begin position="1723"/>
        <end position="1749"/>
    </location>
</feature>
<evidence type="ECO:0000256" key="1">
    <source>
        <dbReference type="ARBA" id="ARBA00023125"/>
    </source>
</evidence>
<name>A0A9W6U3B6_9STRA</name>
<feature type="domain" description="HTH CENPB-type" evidence="5">
    <location>
        <begin position="1521"/>
        <end position="1597"/>
    </location>
</feature>
<feature type="coiled-coil region" evidence="3">
    <location>
        <begin position="832"/>
        <end position="892"/>
    </location>
</feature>
<evidence type="ECO:0000313" key="6">
    <source>
        <dbReference type="EMBL" id="GMF24670.1"/>
    </source>
</evidence>
<dbReference type="SMART" id="SM00320">
    <property type="entry name" value="WD40"/>
    <property type="match status" value="8"/>
</dbReference>
<dbReference type="Pfam" id="PF00400">
    <property type="entry name" value="WD40"/>
    <property type="match status" value="3"/>
</dbReference>
<dbReference type="Gene3D" id="1.10.287.1490">
    <property type="match status" value="1"/>
</dbReference>
<feature type="coiled-coil region" evidence="3">
    <location>
        <begin position="936"/>
        <end position="1105"/>
    </location>
</feature>
<dbReference type="PROSITE" id="PS51253">
    <property type="entry name" value="HTH_CENPB"/>
    <property type="match status" value="1"/>
</dbReference>
<dbReference type="GO" id="GO:0003677">
    <property type="term" value="F:DNA binding"/>
    <property type="evidence" value="ECO:0007669"/>
    <property type="project" value="UniProtKB-KW"/>
</dbReference>
<evidence type="ECO:0000256" key="4">
    <source>
        <dbReference type="SAM" id="MobiDB-lite"/>
    </source>
</evidence>
<feature type="region of interest" description="Disordered" evidence="4">
    <location>
        <begin position="650"/>
        <end position="670"/>
    </location>
</feature>
<dbReference type="EMBL" id="BSXT01000335">
    <property type="protein sequence ID" value="GMF24670.1"/>
    <property type="molecule type" value="Genomic_DNA"/>
</dbReference>
<dbReference type="InterPro" id="IPR006600">
    <property type="entry name" value="HTH_CenpB_DNA-bd_dom"/>
</dbReference>
<dbReference type="InterPro" id="IPR036322">
    <property type="entry name" value="WD40_repeat_dom_sf"/>
</dbReference>
<dbReference type="InterPro" id="IPR052993">
    <property type="entry name" value="CFA-57"/>
</dbReference>
<sequence>MALENDKTHSGGPFRDATFWPIRREKHTLYHFAVVQSDVGHTRMDGSVVLGFCFAALHQNFNIGMAGGGTNSSAPGLIHRYGVLVYPCGHNVIIYNLESKEQQFLHGVETTGKGITALAVAPNKRYVAVAEQAERAVVHIHDLNTLRRRKTLTLSDALADTCVWVAFSGDSKYCITQGGAPDWVLSLWLWEKTKLLASVKASTPQGNAVHQADFSPNDPLTICASGNGLLKFYRFTDGQLRLQATPLKREPAHFLRHAWVSDDRVVASADSGELWLFEQFEFRQILTPPTTGTTGDGSFVSSLLGYSKGFVCGGSGGCVRIYDRSDDGGSREYYKKAKTFRIEGDTSTIRELAISPSEDLLVCSLENNQLYALTLSSTDILKEDAMNFELVSTAFHAPSGSGSCHITGLDTCIRKPLVVTCALDRSVRVWNYLDKSTDILKFFREDALCVAFHPSGLHIVVGFTDKLRMLNVLMDDIRSCREFAIKGCREVRFSHGGQFFAVGNNNVVHVYATYTGELIAVLRGHSNRVTAISWKPDDRKLLTCGADGTVLLWSLRAASKVGEGRSQARCSYIDAALSPEGDVAYVTGSDNMLKEIDMVTGLARAEHWTGGSGNNLGPLALTNSQQVLFVGSAEPGRPGMVRLYRLPLERDHPPPTPAITSGGGQSLTSPGSILASGQTGSTLVTSAGSANQSYTEYHCHDLPVSRLRLSFDNQFLFSAGEDGSLCIFETVNVIGKGSASSAGSGQGGVIGSRETRSDSTMIGGNGANGSGLPFAEEILVTKSDLEEKNRLMNELKSKVDELTLHNEYQLRLKDLNYKEKIKEVSDKFTAELTQDRQRCGDLQNDKTEMENEYQKKMREMASTHRSEVQELKTTYEAKVEAEKARYAALEQARGEQNTRFEEENHLLVESHTQFLAEMTTEYDQKVAREQELQAVCARAKEELIATNETLKRALEEDAELEVEELKTKYELKLSDEREATLRLKGENGIMKKKFSALQKDIEDQREEIRSLEEKGKELAENIRGLEKDIQGHKKEIREREETIQDKEKRIYDLKKKNQELEKFKFVLDYKIKELKRQIEPREQEIADMKTQIEEMDAELEQYHKSNAALDLMIGELRLKMDGMQKELNLQAAQVALGKALVRQVQADLLGCAQLLDNKKSLKIAVMALNKKYEDGVTPDAKEPNSQAEYNRQREYLEKEVESLKRKIMKGMAISESELHRLQRENAILTTQVNELRREFHNVRMQTQEVREAKGRTTIPSGPNKKLSVSSEIMRERKEKMREAGFQKVLILQLKDRVTELQKTLGGGLKFALTGSSNSPQHRQQQQYARKPVPPTSQRLPPQQQRARLAALPPQRRRLRRLHGNLYTTFTPCYVRHTKSETVQLVVSKTSVLASPTLDNYTNSPNCIEALASVCCEPLISYLERKARLRTEVCIGDGGREASSSSAAERAARAMGRRGAGRRLNDQERMEILEIIQRESKVKNVDLAKQYGVSEGAIRKLKQMKDTVRNRYYMGNESNRDKRKRGGFKRNAPFEQELYEWIVRMRESQPYQLMPLTQTAVRQQAIILSKNYEKMANFKASPGWFSRFCSRHRLDPVVVDDGGAAAAAGVPAAPGAADAAALDAAGVQAVAVPPAVSLPSTTSADETAFLMDTLASAPVTSSQAMEMVNAAAAMAQQADDESKADTPSINEQAQLAAREHNEAALRAAAAKIGEAQAAAAAAEAKADASETDSEMKPEAQDEHGKKHDDSAVADEIFSLGL</sequence>
<dbReference type="InterPro" id="IPR001680">
    <property type="entry name" value="WD40_rpt"/>
</dbReference>
<keyword evidence="2" id="KW-0853">WD repeat</keyword>
<dbReference type="SUPFAM" id="SSF50998">
    <property type="entry name" value="Quinoprotein alcohol dehydrogenase-like"/>
    <property type="match status" value="1"/>
</dbReference>
<keyword evidence="1" id="KW-0238">DNA-binding</keyword>
<feature type="region of interest" description="Disordered" evidence="4">
    <location>
        <begin position="1438"/>
        <end position="1462"/>
    </location>
</feature>
<dbReference type="SMART" id="SM00674">
    <property type="entry name" value="CENPB"/>
    <property type="match status" value="1"/>
</dbReference>
<accession>A0A9W6U3B6</accession>
<feature type="coiled-coil region" evidence="3">
    <location>
        <begin position="1151"/>
        <end position="1238"/>
    </location>
</feature>
<dbReference type="PANTHER" id="PTHR32215">
    <property type="entry name" value="CILIA- AND FLAGELLA-ASSOCIATED PROTEIN 57"/>
    <property type="match status" value="1"/>
</dbReference>
<dbReference type="OrthoDB" id="47276at2759"/>
<dbReference type="Pfam" id="PF03221">
    <property type="entry name" value="HTH_Tnp_Tc5"/>
    <property type="match status" value="1"/>
</dbReference>
<feature type="region of interest" description="Disordered" evidence="4">
    <location>
        <begin position="1715"/>
        <end position="1760"/>
    </location>
</feature>
<keyword evidence="3" id="KW-0175">Coiled coil</keyword>
<reference evidence="6" key="1">
    <citation type="submission" date="2023-04" db="EMBL/GenBank/DDBJ databases">
        <title>Phytophthora fragariaefolia NBRC 109709.</title>
        <authorList>
            <person name="Ichikawa N."/>
            <person name="Sato H."/>
            <person name="Tonouchi N."/>
        </authorList>
    </citation>
    <scope>NUCLEOTIDE SEQUENCE</scope>
    <source>
        <strain evidence="6">NBRC 109709</strain>
    </source>
</reference>
<dbReference type="SUPFAM" id="SSF50978">
    <property type="entry name" value="WD40 repeat-like"/>
    <property type="match status" value="1"/>
</dbReference>
<feature type="compositionally biased region" description="Polar residues" evidence="4">
    <location>
        <begin position="1313"/>
        <end position="1327"/>
    </location>
</feature>
<feature type="repeat" description="WD" evidence="2">
    <location>
        <begin position="522"/>
        <end position="563"/>
    </location>
</feature>
<dbReference type="PROSITE" id="PS50294">
    <property type="entry name" value="WD_REPEATS_REGION"/>
    <property type="match status" value="1"/>
</dbReference>
<dbReference type="Gene3D" id="2.130.10.10">
    <property type="entry name" value="YVTN repeat-like/Quinoprotein amine dehydrogenase"/>
    <property type="match status" value="2"/>
</dbReference>
<proteinExistence type="predicted"/>
<keyword evidence="7" id="KW-1185">Reference proteome</keyword>